<feature type="region of interest" description="Disordered" evidence="5">
    <location>
        <begin position="214"/>
        <end position="233"/>
    </location>
</feature>
<reference evidence="7 8" key="1">
    <citation type="submission" date="2015-05" db="EMBL/GenBank/DDBJ databases">
        <title>Complete genome sequence of a sulfur-oxidizing gammaproteobacterium strain HA5.</title>
        <authorList>
            <person name="Miura A."/>
            <person name="Kojima H."/>
            <person name="Fukui M."/>
        </authorList>
    </citation>
    <scope>NUCLEOTIDE SEQUENCE [LARGE SCALE GENOMIC DNA]</scope>
    <source>
        <strain evidence="7 8">HA5</strain>
    </source>
</reference>
<evidence type="ECO:0000256" key="3">
    <source>
        <dbReference type="ARBA" id="ARBA00023163"/>
    </source>
</evidence>
<evidence type="ECO:0000256" key="2">
    <source>
        <dbReference type="ARBA" id="ARBA00023125"/>
    </source>
</evidence>
<dbReference type="Gene3D" id="1.10.10.60">
    <property type="entry name" value="Homeodomain-like"/>
    <property type="match status" value="1"/>
</dbReference>
<evidence type="ECO:0000313" key="7">
    <source>
        <dbReference type="EMBL" id="BAV34250.1"/>
    </source>
</evidence>
<dbReference type="InterPro" id="IPR036271">
    <property type="entry name" value="Tet_transcr_reg_TetR-rel_C_sf"/>
</dbReference>
<dbReference type="AlphaFoldDB" id="A0A1B4XHG1"/>
<dbReference type="PANTHER" id="PTHR30055:SF234">
    <property type="entry name" value="HTH-TYPE TRANSCRIPTIONAL REGULATOR BETI"/>
    <property type="match status" value="1"/>
</dbReference>
<dbReference type="InterPro" id="IPR041474">
    <property type="entry name" value="NicS_C"/>
</dbReference>
<dbReference type="InterPro" id="IPR009057">
    <property type="entry name" value="Homeodomain-like_sf"/>
</dbReference>
<evidence type="ECO:0000256" key="4">
    <source>
        <dbReference type="PROSITE-ProRule" id="PRU00335"/>
    </source>
</evidence>
<dbReference type="PROSITE" id="PS01081">
    <property type="entry name" value="HTH_TETR_1"/>
    <property type="match status" value="1"/>
</dbReference>
<dbReference type="InterPro" id="IPR001647">
    <property type="entry name" value="HTH_TetR"/>
</dbReference>
<dbReference type="Pfam" id="PF17938">
    <property type="entry name" value="TetR_C_29"/>
    <property type="match status" value="1"/>
</dbReference>
<gene>
    <name evidence="7" type="ORF">SCL_1959</name>
</gene>
<dbReference type="InterPro" id="IPR023772">
    <property type="entry name" value="DNA-bd_HTH_TetR-type_CS"/>
</dbReference>
<dbReference type="PROSITE" id="PS50977">
    <property type="entry name" value="HTH_TETR_2"/>
    <property type="match status" value="1"/>
</dbReference>
<dbReference type="OrthoDB" id="5816932at2"/>
<dbReference type="GO" id="GO:0003700">
    <property type="term" value="F:DNA-binding transcription factor activity"/>
    <property type="evidence" value="ECO:0007669"/>
    <property type="project" value="TreeGrafter"/>
</dbReference>
<dbReference type="PRINTS" id="PR00455">
    <property type="entry name" value="HTHTETR"/>
</dbReference>
<keyword evidence="3" id="KW-0804">Transcription</keyword>
<feature type="domain" description="HTH tetR-type" evidence="6">
    <location>
        <begin position="14"/>
        <end position="74"/>
    </location>
</feature>
<feature type="DNA-binding region" description="H-T-H motif" evidence="4">
    <location>
        <begin position="37"/>
        <end position="56"/>
    </location>
</feature>
<keyword evidence="1" id="KW-0805">Transcription regulation</keyword>
<protein>
    <submittedName>
        <fullName evidence="7">TetR family transcriptional regulator</fullName>
    </submittedName>
</protein>
<dbReference type="SUPFAM" id="SSF48498">
    <property type="entry name" value="Tetracyclin repressor-like, C-terminal domain"/>
    <property type="match status" value="1"/>
</dbReference>
<dbReference type="FunFam" id="1.10.10.60:FF:000141">
    <property type="entry name" value="TetR family transcriptional regulator"/>
    <property type="match status" value="1"/>
</dbReference>
<dbReference type="EMBL" id="AP014879">
    <property type="protein sequence ID" value="BAV34250.1"/>
    <property type="molecule type" value="Genomic_DNA"/>
</dbReference>
<sequence length="233" mass="25199">MTSTTTSAATRAGSDTIARILVAAEAQFADHGFDAASMSAIAERAGVSKANVFHHFSSKHALYQAVLRHAIREVTRQLQQMGSHSGAVAIDLAQFARGHLSSILEHDRFARLMLHEILSDMPPERLKIAQQVFGEAFSGLVTILRRGQEHGELRADMDPAMVAMLLVGADVFFFQANKVFRHFPEVSFADDPGRYSGMAVDILLRGILAPGADGATTRAGKSNAPSPAQHHKE</sequence>
<evidence type="ECO:0000256" key="5">
    <source>
        <dbReference type="SAM" id="MobiDB-lite"/>
    </source>
</evidence>
<dbReference type="FunCoup" id="A0A1B4XHG1">
    <property type="interactions" value="122"/>
</dbReference>
<dbReference type="RefSeq" id="WP_096361016.1">
    <property type="nucleotide sequence ID" value="NZ_AP014879.1"/>
</dbReference>
<accession>A0A1B4XHG1</accession>
<dbReference type="GO" id="GO:0000976">
    <property type="term" value="F:transcription cis-regulatory region binding"/>
    <property type="evidence" value="ECO:0007669"/>
    <property type="project" value="TreeGrafter"/>
</dbReference>
<keyword evidence="2 4" id="KW-0238">DNA-binding</keyword>
<dbReference type="InParanoid" id="A0A1B4XHG1"/>
<dbReference type="Proteomes" id="UP000243180">
    <property type="component" value="Chromosome"/>
</dbReference>
<organism evidence="7 8">
    <name type="scientific">Sulfuricaulis limicola</name>
    <dbReference type="NCBI Taxonomy" id="1620215"/>
    <lineage>
        <taxon>Bacteria</taxon>
        <taxon>Pseudomonadati</taxon>
        <taxon>Pseudomonadota</taxon>
        <taxon>Gammaproteobacteria</taxon>
        <taxon>Acidiferrobacterales</taxon>
        <taxon>Acidiferrobacteraceae</taxon>
        <taxon>Sulfuricaulis</taxon>
    </lineage>
</organism>
<evidence type="ECO:0000313" key="8">
    <source>
        <dbReference type="Proteomes" id="UP000243180"/>
    </source>
</evidence>
<evidence type="ECO:0000256" key="1">
    <source>
        <dbReference type="ARBA" id="ARBA00023015"/>
    </source>
</evidence>
<keyword evidence="8" id="KW-1185">Reference proteome</keyword>
<evidence type="ECO:0000259" key="6">
    <source>
        <dbReference type="PROSITE" id="PS50977"/>
    </source>
</evidence>
<name>A0A1B4XHG1_9GAMM</name>
<dbReference type="KEGG" id="slim:SCL_1959"/>
<dbReference type="Pfam" id="PF00440">
    <property type="entry name" value="TetR_N"/>
    <property type="match status" value="1"/>
</dbReference>
<dbReference type="Gene3D" id="1.10.357.10">
    <property type="entry name" value="Tetracycline Repressor, domain 2"/>
    <property type="match status" value="1"/>
</dbReference>
<dbReference type="InterPro" id="IPR050109">
    <property type="entry name" value="HTH-type_TetR-like_transc_reg"/>
</dbReference>
<dbReference type="PANTHER" id="PTHR30055">
    <property type="entry name" value="HTH-TYPE TRANSCRIPTIONAL REGULATOR RUTR"/>
    <property type="match status" value="1"/>
</dbReference>
<proteinExistence type="predicted"/>
<dbReference type="SUPFAM" id="SSF46689">
    <property type="entry name" value="Homeodomain-like"/>
    <property type="match status" value="1"/>
</dbReference>